<dbReference type="AlphaFoldDB" id="A0A922M334"/>
<accession>A0A922M334</accession>
<sequence length="174" mass="19962">MGRREEAIRRLWSCLTRMGKLNEAILEGVKIFAHWDLRVGTQWEVINASKEEIFEEKPEPNVLDKLECSRFLRIECLEKKMDSMIALLLERIDTHHQQPTNLAKTMEPDSDKKNYSDSEKHSGSVSSAKQEGMLDTISHGLLLQRKALADGLKNIRKKFPDAGDELRKLLADDC</sequence>
<dbReference type="Proteomes" id="UP000814243">
    <property type="component" value="Unassembled WGS sequence"/>
</dbReference>
<comment type="caution">
    <text evidence="2">The sequence shown here is derived from an EMBL/GenBank/DDBJ whole genome shotgun (WGS) entry which is preliminary data.</text>
</comment>
<reference evidence="2" key="1">
    <citation type="journal article" date="2021" name="G3 (Bethesda)">
        <title>Genome and transcriptome analysis of the beet armyworm Spodoptera exigua reveals targets for pest control. .</title>
        <authorList>
            <person name="Simon S."/>
            <person name="Breeschoten T."/>
            <person name="Jansen H.J."/>
            <person name="Dirks R.P."/>
            <person name="Schranz M.E."/>
            <person name="Ros V.I.D."/>
        </authorList>
    </citation>
    <scope>NUCLEOTIDE SEQUENCE</scope>
    <source>
        <strain evidence="2">TB_SE_WUR_2020</strain>
    </source>
</reference>
<name>A0A922M334_SPOEX</name>
<organism evidence="2 3">
    <name type="scientific">Spodoptera exigua</name>
    <name type="common">Beet armyworm</name>
    <name type="synonym">Noctua fulgens</name>
    <dbReference type="NCBI Taxonomy" id="7107"/>
    <lineage>
        <taxon>Eukaryota</taxon>
        <taxon>Metazoa</taxon>
        <taxon>Ecdysozoa</taxon>
        <taxon>Arthropoda</taxon>
        <taxon>Hexapoda</taxon>
        <taxon>Insecta</taxon>
        <taxon>Pterygota</taxon>
        <taxon>Neoptera</taxon>
        <taxon>Endopterygota</taxon>
        <taxon>Lepidoptera</taxon>
        <taxon>Glossata</taxon>
        <taxon>Ditrysia</taxon>
        <taxon>Noctuoidea</taxon>
        <taxon>Noctuidae</taxon>
        <taxon>Amphipyrinae</taxon>
        <taxon>Spodoptera</taxon>
    </lineage>
</organism>
<protein>
    <submittedName>
        <fullName evidence="2">Uncharacterized protein</fullName>
    </submittedName>
</protein>
<evidence type="ECO:0000313" key="3">
    <source>
        <dbReference type="Proteomes" id="UP000814243"/>
    </source>
</evidence>
<evidence type="ECO:0000313" key="2">
    <source>
        <dbReference type="EMBL" id="KAH9628852.1"/>
    </source>
</evidence>
<evidence type="ECO:0000256" key="1">
    <source>
        <dbReference type="SAM" id="MobiDB-lite"/>
    </source>
</evidence>
<dbReference type="EMBL" id="JACEFF010000893">
    <property type="protein sequence ID" value="KAH9628852.1"/>
    <property type="molecule type" value="Genomic_DNA"/>
</dbReference>
<proteinExistence type="predicted"/>
<feature type="compositionally biased region" description="Basic and acidic residues" evidence="1">
    <location>
        <begin position="106"/>
        <end position="122"/>
    </location>
</feature>
<gene>
    <name evidence="2" type="ORF">HF086_005815</name>
</gene>
<feature type="region of interest" description="Disordered" evidence="1">
    <location>
        <begin position="98"/>
        <end position="130"/>
    </location>
</feature>